<gene>
    <name evidence="3" type="ORF">CPA45_10605</name>
</gene>
<evidence type="ECO:0000256" key="1">
    <source>
        <dbReference type="SAM" id="MobiDB-lite"/>
    </source>
</evidence>
<accession>A0A2A4HNP6</accession>
<organism evidence="3 4">
    <name type="scientific">Vreelandella nigrificans</name>
    <dbReference type="NCBI Taxonomy" id="2042704"/>
    <lineage>
        <taxon>Bacteria</taxon>
        <taxon>Pseudomonadati</taxon>
        <taxon>Pseudomonadota</taxon>
        <taxon>Gammaproteobacteria</taxon>
        <taxon>Oceanospirillales</taxon>
        <taxon>Halomonadaceae</taxon>
        <taxon>Vreelandella</taxon>
    </lineage>
</organism>
<feature type="compositionally biased region" description="Low complexity" evidence="1">
    <location>
        <begin position="36"/>
        <end position="56"/>
    </location>
</feature>
<comment type="caution">
    <text evidence="3">The sequence shown here is derived from an EMBL/GenBank/DDBJ whole genome shotgun (WGS) entry which is preliminary data.</text>
</comment>
<keyword evidence="2" id="KW-0732">Signal</keyword>
<dbReference type="EMBL" id="NWUX01000007">
    <property type="protein sequence ID" value="PCF95825.1"/>
    <property type="molecule type" value="Genomic_DNA"/>
</dbReference>
<dbReference type="AlphaFoldDB" id="A0A2A4HNP6"/>
<dbReference type="Proteomes" id="UP000218677">
    <property type="component" value="Unassembled WGS sequence"/>
</dbReference>
<reference evidence="4" key="1">
    <citation type="submission" date="2017-09" db="EMBL/GenBank/DDBJ databases">
        <authorList>
            <person name="Cho G.-S."/>
            <person name="Oguntoyinbo F.A."/>
            <person name="Cnockaert M."/>
            <person name="Kabisch J."/>
            <person name="Neve H."/>
            <person name="Bockelmann W."/>
            <person name="Wenning M."/>
            <person name="Franz C.M."/>
            <person name="Vandamme P."/>
        </authorList>
    </citation>
    <scope>NUCLEOTIDE SEQUENCE [LARGE SCALE GENOMIC DNA]</scope>
    <source>
        <strain evidence="4">MBT G8648</strain>
    </source>
</reference>
<dbReference type="PROSITE" id="PS51257">
    <property type="entry name" value="PROKAR_LIPOPROTEIN"/>
    <property type="match status" value="1"/>
</dbReference>
<feature type="chain" id="PRO_5012314047" evidence="2">
    <location>
        <begin position="25"/>
        <end position="192"/>
    </location>
</feature>
<evidence type="ECO:0000313" key="3">
    <source>
        <dbReference type="EMBL" id="PCF95825.1"/>
    </source>
</evidence>
<sequence length="192" mass="20899">MQRQAKGVQVIGACLLVGWLSGCAGQSTPPQPPTATPQVAPQTAQEQSSTVTGTGTIIGTGTVSSTDWVPPLFISPEEEAAYYVSRLADKRFVSSYGGHDNPRVWYIAAERLGEIGLPAVHLLLARLNTQDEYELMLTLYALQLATQDPLLMARTRGEYIQLTAPLNPAMNAQNLRIAKQWRQQHAALLDSL</sequence>
<evidence type="ECO:0000256" key="2">
    <source>
        <dbReference type="SAM" id="SignalP"/>
    </source>
</evidence>
<feature type="region of interest" description="Disordered" evidence="1">
    <location>
        <begin position="26"/>
        <end position="56"/>
    </location>
</feature>
<protein>
    <submittedName>
        <fullName evidence="3">Uncharacterized protein</fullName>
    </submittedName>
</protein>
<dbReference type="OrthoDB" id="5785094at2"/>
<feature type="signal peptide" evidence="2">
    <location>
        <begin position="1"/>
        <end position="24"/>
    </location>
</feature>
<keyword evidence="4" id="KW-1185">Reference proteome</keyword>
<evidence type="ECO:0000313" key="4">
    <source>
        <dbReference type="Proteomes" id="UP000218677"/>
    </source>
</evidence>
<proteinExistence type="predicted"/>
<name>A0A2A4HNP6_9GAMM</name>